<sequence>MTYHQTFNVHFWLKKSVIRKDGTTPTISR</sequence>
<reference evidence="1 2" key="1">
    <citation type="submission" date="2023-07" db="EMBL/GenBank/DDBJ databases">
        <title>Genomic Encyclopedia of Type Strains, Phase IV (KMG-IV): sequencing the most valuable type-strain genomes for metagenomic binning, comparative biology and taxonomic classification.</title>
        <authorList>
            <person name="Goeker M."/>
        </authorList>
    </citation>
    <scope>NUCLEOTIDE SEQUENCE [LARGE SCALE GENOMIC DNA]</scope>
    <source>
        <strain evidence="1 2">DSM 102814</strain>
    </source>
</reference>
<dbReference type="EMBL" id="JAVDQA010000007">
    <property type="protein sequence ID" value="MDR6301753.1"/>
    <property type="molecule type" value="Genomic_DNA"/>
</dbReference>
<evidence type="ECO:0000313" key="2">
    <source>
        <dbReference type="Proteomes" id="UP001257659"/>
    </source>
</evidence>
<name>A0ABU1KAZ3_9FLAO</name>
<evidence type="ECO:0000313" key="1">
    <source>
        <dbReference type="EMBL" id="MDR6301753.1"/>
    </source>
</evidence>
<organism evidence="1 2">
    <name type="scientific">Mesonia maritima</name>
    <dbReference type="NCBI Taxonomy" id="1793873"/>
    <lineage>
        <taxon>Bacteria</taxon>
        <taxon>Pseudomonadati</taxon>
        <taxon>Bacteroidota</taxon>
        <taxon>Flavobacteriia</taxon>
        <taxon>Flavobacteriales</taxon>
        <taxon>Flavobacteriaceae</taxon>
        <taxon>Mesonia</taxon>
    </lineage>
</organism>
<dbReference type="Proteomes" id="UP001257659">
    <property type="component" value="Unassembled WGS sequence"/>
</dbReference>
<accession>A0ABU1KAZ3</accession>
<proteinExistence type="predicted"/>
<gene>
    <name evidence="1" type="ORF">GGR31_002423</name>
</gene>
<keyword evidence="2" id="KW-1185">Reference proteome</keyword>
<protein>
    <submittedName>
        <fullName evidence="1">Uncharacterized protein</fullName>
    </submittedName>
</protein>
<comment type="caution">
    <text evidence="1">The sequence shown here is derived from an EMBL/GenBank/DDBJ whole genome shotgun (WGS) entry which is preliminary data.</text>
</comment>